<dbReference type="FunFam" id="2.60.40.790:FF:000001">
    <property type="entry name" value="Nuclear migration protein nudC"/>
    <property type="match status" value="1"/>
</dbReference>
<dbReference type="InterPro" id="IPR007052">
    <property type="entry name" value="CS_dom"/>
</dbReference>
<keyword evidence="7" id="KW-1185">Reference proteome</keyword>
<keyword evidence="2" id="KW-0963">Cytoplasm</keyword>
<accession>A0A0S4KHK6</accession>
<evidence type="ECO:0000313" key="5">
    <source>
        <dbReference type="EMBL" id="AXL08145.1"/>
    </source>
</evidence>
<protein>
    <submittedName>
        <fullName evidence="6">Nuclear movement protein, putative</fullName>
    </submittedName>
    <submittedName>
        <fullName evidence="5">NudC2 protein</fullName>
    </submittedName>
</protein>
<feature type="region of interest" description="Disordered" evidence="3">
    <location>
        <begin position="148"/>
        <end position="180"/>
    </location>
</feature>
<dbReference type="GO" id="GO:0051082">
    <property type="term" value="F:unfolded protein binding"/>
    <property type="evidence" value="ECO:0007669"/>
    <property type="project" value="TreeGrafter"/>
</dbReference>
<dbReference type="SUPFAM" id="SSF49764">
    <property type="entry name" value="HSP20-like chaperones"/>
    <property type="match status" value="1"/>
</dbReference>
<dbReference type="VEuPathDB" id="TriTrypDB:BSAL_27240"/>
<proteinExistence type="predicted"/>
<dbReference type="GO" id="GO:0006457">
    <property type="term" value="P:protein folding"/>
    <property type="evidence" value="ECO:0007669"/>
    <property type="project" value="TreeGrafter"/>
</dbReference>
<dbReference type="PANTHER" id="PTHR12356:SF14">
    <property type="entry name" value="MOVEMENT PROTEIN, PUTATIVE-RELATED"/>
    <property type="match status" value="1"/>
</dbReference>
<evidence type="ECO:0000259" key="4">
    <source>
        <dbReference type="PROSITE" id="PS51203"/>
    </source>
</evidence>
<dbReference type="Gene3D" id="2.60.40.790">
    <property type="match status" value="1"/>
</dbReference>
<dbReference type="CDD" id="cd06467">
    <property type="entry name" value="p23_NUDC_like"/>
    <property type="match status" value="1"/>
</dbReference>
<dbReference type="PANTHER" id="PTHR12356">
    <property type="entry name" value="NUCLEAR MOVEMENT PROTEIN NUDC"/>
    <property type="match status" value="1"/>
</dbReference>
<feature type="compositionally biased region" description="Basic and acidic residues" evidence="3">
    <location>
        <begin position="160"/>
        <end position="169"/>
    </location>
</feature>
<gene>
    <name evidence="5" type="primary">NudC2</name>
    <name evidence="6" type="ORF">BSAL_27240</name>
</gene>
<name>A0A0S4KHK6_BODSA</name>
<dbReference type="EMBL" id="MH422379">
    <property type="protein sequence ID" value="AXL08145.1"/>
    <property type="molecule type" value="Genomic_DNA"/>
</dbReference>
<dbReference type="InterPro" id="IPR008978">
    <property type="entry name" value="HSP20-like_chaperone"/>
</dbReference>
<organism evidence="6 7">
    <name type="scientific">Bodo saltans</name>
    <name type="common">Flagellated protozoan</name>
    <dbReference type="NCBI Taxonomy" id="75058"/>
    <lineage>
        <taxon>Eukaryota</taxon>
        <taxon>Discoba</taxon>
        <taxon>Euglenozoa</taxon>
        <taxon>Kinetoplastea</taxon>
        <taxon>Metakinetoplastina</taxon>
        <taxon>Eubodonida</taxon>
        <taxon>Bodonidae</taxon>
        <taxon>Bodo</taxon>
    </lineage>
</organism>
<sequence>MSLVEAQAGMTDLIPCNDQCGGDYSSYRFTQSDHELVVYVPVPAGTLGKQVRVDISTTTVHISLRNQPPIVAGTLYKPIKSDDSTWSLEDKCLVVVTLAKANLKFEEWWPHVVTTERQIDMKTLKPPSKHLRELDAGTQSTVAKMMFDQDQKRRGLPTSEELKVEEMMKKAGSPPTSLPS</sequence>
<evidence type="ECO:0000256" key="2">
    <source>
        <dbReference type="ARBA" id="ARBA00022490"/>
    </source>
</evidence>
<reference evidence="7" key="1">
    <citation type="submission" date="2015-09" db="EMBL/GenBank/DDBJ databases">
        <authorList>
            <consortium name="Pathogen Informatics"/>
        </authorList>
    </citation>
    <scope>NUCLEOTIDE SEQUENCE [LARGE SCALE GENOMIC DNA]</scope>
    <source>
        <strain evidence="7">Lake Konstanz</strain>
    </source>
</reference>
<dbReference type="Pfam" id="PF04969">
    <property type="entry name" value="CS"/>
    <property type="match status" value="1"/>
</dbReference>
<dbReference type="GO" id="GO:0005737">
    <property type="term" value="C:cytoplasm"/>
    <property type="evidence" value="ECO:0007669"/>
    <property type="project" value="UniProtKB-SubCell"/>
</dbReference>
<evidence type="ECO:0000313" key="7">
    <source>
        <dbReference type="Proteomes" id="UP000051952"/>
    </source>
</evidence>
<evidence type="ECO:0000256" key="3">
    <source>
        <dbReference type="SAM" id="MobiDB-lite"/>
    </source>
</evidence>
<dbReference type="PROSITE" id="PS51203">
    <property type="entry name" value="CS"/>
    <property type="match status" value="1"/>
</dbReference>
<evidence type="ECO:0000313" key="6">
    <source>
        <dbReference type="EMBL" id="CUI15121.1"/>
    </source>
</evidence>
<feature type="domain" description="CS" evidence="4">
    <location>
        <begin position="22"/>
        <end position="113"/>
    </location>
</feature>
<comment type="subcellular location">
    <subcellularLocation>
        <location evidence="1">Cytoplasm</location>
    </subcellularLocation>
</comment>
<reference evidence="5" key="3">
    <citation type="submission" date="2018-05" db="EMBL/GenBank/DDBJ databases">
        <title>Genome-wide identification and phylogeny of proteins bearing alpha-crystallin domain-like unveil eight evolutionarily conserved protein families, including the small heat shock proteins, in protists of Kinetoplastea.</title>
        <authorList>
            <person name="Costa-Martins A.G."/>
            <person name="Lima L."/>
            <person name="Alves J.M.P."/>
            <person name="Serrano M.G."/>
            <person name="Buck G.A."/>
            <person name="Camargo E.P."/>
            <person name="Teixeira M.M.G."/>
        </authorList>
    </citation>
    <scope>NUCLEOTIDE SEQUENCE</scope>
    <source>
        <strain evidence="5">CYKH01001840.1_9</strain>
    </source>
</reference>
<reference evidence="6" key="2">
    <citation type="submission" date="2015-09" db="EMBL/GenBank/DDBJ databases">
        <authorList>
            <person name="Jackson K.R."/>
            <person name="Lunt B.L."/>
            <person name="Fisher J.N.B."/>
            <person name="Gardner A.V."/>
            <person name="Bailey M.E."/>
            <person name="Deus L.M."/>
            <person name="Earl A.S."/>
            <person name="Gibby P.D."/>
            <person name="Hartmann K.A."/>
            <person name="Liu J.E."/>
            <person name="Manci A.M."/>
            <person name="Nielsen D.A."/>
            <person name="Solomon M.B."/>
            <person name="Breakwell D.P."/>
            <person name="Burnett S.H."/>
            <person name="Grose J.H."/>
        </authorList>
    </citation>
    <scope>NUCLEOTIDE SEQUENCE [LARGE SCALE GENOMIC DNA]</scope>
    <source>
        <strain evidence="6">Lake Konstanz</strain>
    </source>
</reference>
<dbReference type="InterPro" id="IPR037898">
    <property type="entry name" value="NudC_fam"/>
</dbReference>
<dbReference type="EMBL" id="CYKH01001840">
    <property type="protein sequence ID" value="CUI15121.1"/>
    <property type="molecule type" value="Genomic_DNA"/>
</dbReference>
<dbReference type="OrthoDB" id="416217at2759"/>
<dbReference type="Proteomes" id="UP000051952">
    <property type="component" value="Unassembled WGS sequence"/>
</dbReference>
<evidence type="ECO:0000256" key="1">
    <source>
        <dbReference type="ARBA" id="ARBA00004496"/>
    </source>
</evidence>
<dbReference type="AlphaFoldDB" id="A0A0S4KHK6"/>